<keyword evidence="2 3" id="KW-0175">Coiled coil</keyword>
<dbReference type="InterPro" id="IPR050465">
    <property type="entry name" value="UPF0194_transport"/>
</dbReference>
<dbReference type="Gene3D" id="2.40.30.170">
    <property type="match status" value="1"/>
</dbReference>
<dbReference type="Proteomes" id="UP000253941">
    <property type="component" value="Unassembled WGS sequence"/>
</dbReference>
<dbReference type="RefSeq" id="WP_114582520.1">
    <property type="nucleotide sequence ID" value="NZ_QPMH01000011.1"/>
</dbReference>
<comment type="subcellular location">
    <subcellularLocation>
        <location evidence="1">Cell envelope</location>
    </subcellularLocation>
</comment>
<evidence type="ECO:0000313" key="7">
    <source>
        <dbReference type="Proteomes" id="UP000253941"/>
    </source>
</evidence>
<dbReference type="Gene3D" id="2.40.50.100">
    <property type="match status" value="1"/>
</dbReference>
<dbReference type="Gene3D" id="1.10.287.470">
    <property type="entry name" value="Helix hairpin bin"/>
    <property type="match status" value="2"/>
</dbReference>
<comment type="caution">
    <text evidence="6">The sequence shown here is derived from an EMBL/GenBank/DDBJ whole genome shotgun (WGS) entry which is preliminary data.</text>
</comment>
<dbReference type="AlphaFoldDB" id="A0A369T886"/>
<dbReference type="Pfam" id="PF25990">
    <property type="entry name" value="Beta-barrel_YknX"/>
    <property type="match status" value="1"/>
</dbReference>
<dbReference type="EMBL" id="QPMH01000011">
    <property type="protein sequence ID" value="RDD61488.1"/>
    <property type="molecule type" value="Genomic_DNA"/>
</dbReference>
<name>A0A369T886_9PROT</name>
<dbReference type="Pfam" id="PF25881">
    <property type="entry name" value="HH_YBHG"/>
    <property type="match status" value="1"/>
</dbReference>
<evidence type="ECO:0000256" key="1">
    <source>
        <dbReference type="ARBA" id="ARBA00004196"/>
    </source>
</evidence>
<dbReference type="SUPFAM" id="SSF111369">
    <property type="entry name" value="HlyD-like secretion proteins"/>
    <property type="match status" value="3"/>
</dbReference>
<feature type="coiled-coil region" evidence="3">
    <location>
        <begin position="86"/>
        <end position="170"/>
    </location>
</feature>
<evidence type="ECO:0000313" key="6">
    <source>
        <dbReference type="EMBL" id="RDD61488.1"/>
    </source>
</evidence>
<feature type="domain" description="YbhG-like alpha-helical hairpin" evidence="4">
    <location>
        <begin position="77"/>
        <end position="206"/>
    </location>
</feature>
<evidence type="ECO:0000256" key="3">
    <source>
        <dbReference type="SAM" id="Coils"/>
    </source>
</evidence>
<evidence type="ECO:0000259" key="4">
    <source>
        <dbReference type="Pfam" id="PF25881"/>
    </source>
</evidence>
<organism evidence="6 7">
    <name type="scientific">Ferruginivarius sediminum</name>
    <dbReference type="NCBI Taxonomy" id="2661937"/>
    <lineage>
        <taxon>Bacteria</taxon>
        <taxon>Pseudomonadati</taxon>
        <taxon>Pseudomonadota</taxon>
        <taxon>Alphaproteobacteria</taxon>
        <taxon>Rhodospirillales</taxon>
        <taxon>Rhodospirillaceae</taxon>
        <taxon>Ferruginivarius</taxon>
    </lineage>
</organism>
<feature type="domain" description="YknX-like beta-barrel" evidence="5">
    <location>
        <begin position="248"/>
        <end position="325"/>
    </location>
</feature>
<protein>
    <submittedName>
        <fullName evidence="6">HlyD family efflux transporter periplasmic adaptor subunit</fullName>
    </submittedName>
</protein>
<sequence>MKSPRFLIAVLVLAAMGAGGYWAYSTYAAQKDDGVLTLYGNVDIRQVDLAFNAEGKITEVLVEEGDDVGSDQLLARLDKELYKHAVAAARARVQQSEARLRELENGTRPEEIDRARAALQQAKASVEETEATLERRRRLLASNNVSEQAFDEAKRAYEETKALRDQREAELALALEGPRSETIAATRAELDFNRATLRFAHERLDNTELLAPAAGTILTRIREPGATVAPTTSVLTLAIRDPVRVRTYVDGPNLGKVVPGMKAEVTTDSYPDKAYTGHIGYISPTAEFTPKSVETPELRTDLVYRVRVIVENPDDGLRQGMPVTVRLPDTAKRQGSGG</sequence>
<gene>
    <name evidence="6" type="ORF">DRB17_12355</name>
</gene>
<proteinExistence type="predicted"/>
<keyword evidence="7" id="KW-1185">Reference proteome</keyword>
<dbReference type="GO" id="GO:0030313">
    <property type="term" value="C:cell envelope"/>
    <property type="evidence" value="ECO:0007669"/>
    <property type="project" value="UniProtKB-SubCell"/>
</dbReference>
<evidence type="ECO:0000259" key="5">
    <source>
        <dbReference type="Pfam" id="PF25990"/>
    </source>
</evidence>
<reference evidence="6 7" key="1">
    <citation type="submission" date="2018-07" db="EMBL/GenBank/DDBJ databases">
        <title>Venubactetium sediminum gen. nov., sp. nov., isolated from a marine solar saltern.</title>
        <authorList>
            <person name="Wang S."/>
        </authorList>
    </citation>
    <scope>NUCLEOTIDE SEQUENCE [LARGE SCALE GENOMIC DNA]</scope>
    <source>
        <strain evidence="6 7">WD2A32</strain>
    </source>
</reference>
<dbReference type="PANTHER" id="PTHR32347">
    <property type="entry name" value="EFFLUX SYSTEM COMPONENT YKNX-RELATED"/>
    <property type="match status" value="1"/>
</dbReference>
<dbReference type="InterPro" id="IPR059052">
    <property type="entry name" value="HH_YbhG-like"/>
</dbReference>
<accession>A0A369T886</accession>
<dbReference type="PANTHER" id="PTHR32347:SF29">
    <property type="entry name" value="UPF0194 MEMBRANE PROTEIN YBHG"/>
    <property type="match status" value="1"/>
</dbReference>
<evidence type="ECO:0000256" key="2">
    <source>
        <dbReference type="ARBA" id="ARBA00023054"/>
    </source>
</evidence>
<dbReference type="InterPro" id="IPR058636">
    <property type="entry name" value="Beta-barrel_YknX"/>
</dbReference>